<dbReference type="AlphaFoldDB" id="A0A3Q8ITX1"/>
<proteinExistence type="predicted"/>
<dbReference type="EMBL" id="CP029532">
    <property type="protein sequence ID" value="AYU82065.1"/>
    <property type="molecule type" value="Genomic_DNA"/>
</dbReference>
<reference evidence="2 3" key="1">
    <citation type="journal article" date="2018" name="Sci. Rep.">
        <title>A complete Leishmania donovani reference genome identifies novel genetic variations associated with virulence.</title>
        <authorList>
            <person name="Lypaczewski P."/>
            <person name="Hoshizaki J."/>
            <person name="Zhang W.-W."/>
            <person name="McCall L.-I."/>
            <person name="Torcivia-Rodriguez J."/>
            <person name="Simonyan V."/>
            <person name="Kaur A."/>
            <person name="Dewar K."/>
            <person name="Matlashewski G."/>
        </authorList>
    </citation>
    <scope>NUCLEOTIDE SEQUENCE [LARGE SCALE GENOMIC DNA]</scope>
    <source>
        <strain evidence="2 3">LdCL</strain>
    </source>
</reference>
<feature type="region of interest" description="Disordered" evidence="1">
    <location>
        <begin position="50"/>
        <end position="192"/>
    </location>
</feature>
<organism evidence="2 3">
    <name type="scientific">Leishmania donovani</name>
    <dbReference type="NCBI Taxonomy" id="5661"/>
    <lineage>
        <taxon>Eukaryota</taxon>
        <taxon>Discoba</taxon>
        <taxon>Euglenozoa</taxon>
        <taxon>Kinetoplastea</taxon>
        <taxon>Metakinetoplastina</taxon>
        <taxon>Trypanosomatida</taxon>
        <taxon>Trypanosomatidae</taxon>
        <taxon>Leishmaniinae</taxon>
        <taxon>Leishmania</taxon>
    </lineage>
</organism>
<feature type="compositionally biased region" description="Polar residues" evidence="1">
    <location>
        <begin position="74"/>
        <end position="86"/>
    </location>
</feature>
<dbReference type="OrthoDB" id="278802at2759"/>
<evidence type="ECO:0000256" key="1">
    <source>
        <dbReference type="SAM" id="MobiDB-lite"/>
    </source>
</evidence>
<dbReference type="VEuPathDB" id="TriTrypDB:LdCL_330015200"/>
<feature type="compositionally biased region" description="Low complexity" evidence="1">
    <location>
        <begin position="179"/>
        <end position="188"/>
    </location>
</feature>
<dbReference type="Proteomes" id="UP000274082">
    <property type="component" value="Chromosome 33"/>
</dbReference>
<sequence>MENPFEDLRPALRSEEDEIRKGVFSQALRNLQQASLEERRRWCKAIREATARGGAKTKKKATSAAAVAEFSDNIGPSTAISSPPQRTASNSAASASPPTPSALTAAHSTEEADVTVGQKRARSESEASPTGAMATALGGPLDGAPLRCAPQTSQTVPESTTVGSQPSPTAALAPADGKPSSTAAASDPAAEETEESVKECIAAYMRSLLDRVVGTGIDNLAVPALKVLCMMLGIHTEVSNKLGLYSILADFYFSKCVKLGKRVSRDTVFERHVEQEVSMLRRVASAAPSAGRAEKKVAAAAPEKAAVTVAKSSAILADKVEKTEVKREQAVVRKKMFSAPLPNPSRAAKAVPKADPVTEHYLKYEDYNDNTFEDDAAVAAPASDYAYGGDVIYQQPVFARSSDKTASSSHMAKYEGSGAGGEEDDSWSLPLLERKVASIVQLYDPVTVAIVVKKLSQMGYRDGGAESRVEQILRRFHERQLIFYDNGIAYLM</sequence>
<dbReference type="VEuPathDB" id="TriTrypDB:LdBPK_330910.1"/>
<feature type="compositionally biased region" description="Low complexity" evidence="1">
    <location>
        <begin position="87"/>
        <end position="107"/>
    </location>
</feature>
<protein>
    <submittedName>
        <fullName evidence="2">Uncharacterized protein</fullName>
    </submittedName>
</protein>
<feature type="compositionally biased region" description="Polar residues" evidence="1">
    <location>
        <begin position="150"/>
        <end position="168"/>
    </location>
</feature>
<name>A0A3Q8ITX1_LEIDO</name>
<keyword evidence="3" id="KW-1185">Reference proteome</keyword>
<dbReference type="VEuPathDB" id="TriTrypDB:LDHU3_33.1440"/>
<evidence type="ECO:0000313" key="3">
    <source>
        <dbReference type="Proteomes" id="UP000274082"/>
    </source>
</evidence>
<gene>
    <name evidence="2" type="ORF">LdCL_330015200</name>
</gene>
<accession>A0A3Q8ITX1</accession>
<evidence type="ECO:0000313" key="2">
    <source>
        <dbReference type="EMBL" id="AYU82065.1"/>
    </source>
</evidence>